<accession>A0A437H247</accession>
<comment type="caution">
    <text evidence="2">The sequence shown here is derived from an EMBL/GenBank/DDBJ whole genome shotgun (WGS) entry which is preliminary data.</text>
</comment>
<dbReference type="Proteomes" id="UP000283003">
    <property type="component" value="Unassembled WGS sequence"/>
</dbReference>
<keyword evidence="1" id="KW-0732">Signal</keyword>
<proteinExistence type="predicted"/>
<protein>
    <recommendedName>
        <fullName evidence="4">Lipoprotein</fullName>
    </recommendedName>
</protein>
<feature type="chain" id="PRO_5019060860" description="Lipoprotein" evidence="1">
    <location>
        <begin position="21"/>
        <end position="181"/>
    </location>
</feature>
<organism evidence="2 3">
    <name type="scientific">Croceicoccus ponticola</name>
    <dbReference type="NCBI Taxonomy" id="2217664"/>
    <lineage>
        <taxon>Bacteria</taxon>
        <taxon>Pseudomonadati</taxon>
        <taxon>Pseudomonadota</taxon>
        <taxon>Alphaproteobacteria</taxon>
        <taxon>Sphingomonadales</taxon>
        <taxon>Erythrobacteraceae</taxon>
        <taxon>Croceicoccus</taxon>
    </lineage>
</organism>
<evidence type="ECO:0000313" key="3">
    <source>
        <dbReference type="Proteomes" id="UP000283003"/>
    </source>
</evidence>
<dbReference type="OrthoDB" id="7629232at2"/>
<dbReference type="AlphaFoldDB" id="A0A437H247"/>
<feature type="signal peptide" evidence="1">
    <location>
        <begin position="1"/>
        <end position="20"/>
    </location>
</feature>
<evidence type="ECO:0000313" key="2">
    <source>
        <dbReference type="EMBL" id="RVQ69731.1"/>
    </source>
</evidence>
<reference evidence="2 3" key="1">
    <citation type="submission" date="2018-12" db="EMBL/GenBank/DDBJ databases">
        <title>Croceicoccus ponticola sp. nov., a lipolytic bacterium isolated from seawater.</title>
        <authorList>
            <person name="Yoon J.-H."/>
        </authorList>
    </citation>
    <scope>NUCLEOTIDE SEQUENCE [LARGE SCALE GENOMIC DNA]</scope>
    <source>
        <strain evidence="2 3">GM-16</strain>
    </source>
</reference>
<evidence type="ECO:0008006" key="4">
    <source>
        <dbReference type="Google" id="ProtNLM"/>
    </source>
</evidence>
<gene>
    <name evidence="2" type="ORF">EKN06_00985</name>
</gene>
<dbReference type="PROSITE" id="PS51257">
    <property type="entry name" value="PROKAR_LIPOPROTEIN"/>
    <property type="match status" value="1"/>
</dbReference>
<sequence>MRKCWLLAGGMIAATGLGLAGCVAPTPEPAPAPVPIPAPAPSPPPVVPAPTGWMDQPLTPGDWHYVADANATRALFGPARSDARFTVACERTNRQIKLWRPFVGQAAATSMTITTTEAVKTVPVTAAGGPMPQVVATLAPYDPILDAMIFSRGRIAIQVAGSETLYLPSWSEIARVVEDCR</sequence>
<evidence type="ECO:0000256" key="1">
    <source>
        <dbReference type="SAM" id="SignalP"/>
    </source>
</evidence>
<keyword evidence="3" id="KW-1185">Reference proteome</keyword>
<name>A0A437H247_9SPHN</name>
<dbReference type="EMBL" id="RXOL01000001">
    <property type="protein sequence ID" value="RVQ69731.1"/>
    <property type="molecule type" value="Genomic_DNA"/>
</dbReference>